<dbReference type="Pfam" id="PF00400">
    <property type="entry name" value="WD40"/>
    <property type="match status" value="1"/>
</dbReference>
<keyword evidence="5" id="KW-0539">Nucleus</keyword>
<evidence type="ECO:0000256" key="5">
    <source>
        <dbReference type="ARBA" id="ARBA00023242"/>
    </source>
</evidence>
<accession>A0AAN7T0B7</accession>
<feature type="region of interest" description="Disordered" evidence="8">
    <location>
        <begin position="313"/>
        <end position="332"/>
    </location>
</feature>
<organism evidence="9 10">
    <name type="scientific">Lithohypha guttulata</name>
    <dbReference type="NCBI Taxonomy" id="1690604"/>
    <lineage>
        <taxon>Eukaryota</taxon>
        <taxon>Fungi</taxon>
        <taxon>Dikarya</taxon>
        <taxon>Ascomycota</taxon>
        <taxon>Pezizomycotina</taxon>
        <taxon>Eurotiomycetes</taxon>
        <taxon>Chaetothyriomycetidae</taxon>
        <taxon>Chaetothyriales</taxon>
        <taxon>Trichomeriaceae</taxon>
        <taxon>Lithohypha</taxon>
    </lineage>
</organism>
<proteinExistence type="inferred from homology"/>
<dbReference type="GO" id="GO:0032040">
    <property type="term" value="C:small-subunit processome"/>
    <property type="evidence" value="ECO:0007669"/>
    <property type="project" value="TreeGrafter"/>
</dbReference>
<comment type="subcellular location">
    <subcellularLocation>
        <location evidence="1">Nucleus</location>
        <location evidence="1">Nucleolus</location>
    </subcellularLocation>
</comment>
<gene>
    <name evidence="9" type="primary">UTP18</name>
    <name evidence="9" type="ORF">LTR05_005108</name>
</gene>
<dbReference type="PANTHER" id="PTHR18359:SF0">
    <property type="entry name" value="U3 SMALL NUCLEOLAR RNA-ASSOCIATED PROTEIN 18 HOMOLOG"/>
    <property type="match status" value="1"/>
</dbReference>
<dbReference type="AlphaFoldDB" id="A0AAN7T0B7"/>
<dbReference type="InterPro" id="IPR001680">
    <property type="entry name" value="WD40_rpt"/>
</dbReference>
<feature type="compositionally biased region" description="Acidic residues" evidence="8">
    <location>
        <begin position="69"/>
        <end position="79"/>
    </location>
</feature>
<feature type="repeat" description="WD" evidence="7">
    <location>
        <begin position="601"/>
        <end position="629"/>
    </location>
</feature>
<keyword evidence="4" id="KW-0677">Repeat</keyword>
<evidence type="ECO:0000256" key="7">
    <source>
        <dbReference type="PROSITE-ProRule" id="PRU00221"/>
    </source>
</evidence>
<dbReference type="InterPro" id="IPR015943">
    <property type="entry name" value="WD40/YVTN_repeat-like_dom_sf"/>
</dbReference>
<keyword evidence="10" id="KW-1185">Reference proteome</keyword>
<evidence type="ECO:0000256" key="3">
    <source>
        <dbReference type="ARBA" id="ARBA00022574"/>
    </source>
</evidence>
<evidence type="ECO:0000256" key="4">
    <source>
        <dbReference type="ARBA" id="ARBA00022737"/>
    </source>
</evidence>
<feature type="region of interest" description="Disordered" evidence="8">
    <location>
        <begin position="56"/>
        <end position="79"/>
    </location>
</feature>
<evidence type="ECO:0000256" key="8">
    <source>
        <dbReference type="SAM" id="MobiDB-lite"/>
    </source>
</evidence>
<keyword evidence="2" id="KW-0698">rRNA processing</keyword>
<comment type="similarity">
    <text evidence="6">Belongs to the WD repeat UTP18 family.</text>
</comment>
<evidence type="ECO:0000256" key="2">
    <source>
        <dbReference type="ARBA" id="ARBA00022552"/>
    </source>
</evidence>
<dbReference type="Gene3D" id="2.130.10.10">
    <property type="entry name" value="YVTN repeat-like/Quinoprotein amine dehydrogenase"/>
    <property type="match status" value="1"/>
</dbReference>
<dbReference type="SUPFAM" id="SSF50978">
    <property type="entry name" value="WD40 repeat-like"/>
    <property type="match status" value="1"/>
</dbReference>
<dbReference type="EMBL" id="JAVRRJ010000004">
    <property type="protein sequence ID" value="KAK5085819.1"/>
    <property type="molecule type" value="Genomic_DNA"/>
</dbReference>
<dbReference type="SMART" id="SM00320">
    <property type="entry name" value="WD40"/>
    <property type="match status" value="4"/>
</dbReference>
<evidence type="ECO:0000256" key="1">
    <source>
        <dbReference type="ARBA" id="ARBA00004604"/>
    </source>
</evidence>
<sequence length="629" mass="70065">MAPTRRLNADEIVQRKQKEVLEKDDTEKQLEKILFGDQASFFDSLNTIADAGDRALTRQESFQDGGDSNAEDDDMQDVADEDLFFLDAGTTDLPDDVMEDLREEQTDQDEEKHARKILWHDSDDERITVSLASNSRLRKLRDTEDDDIVSGLEYIRRLRRQYERLHPTPDWVKYARKKRKHTHEGHESDTDSDVSLDGSPTTSVKPLAELLRSTASFTTQDSKSTSSSGPLRALRLRPEVIDIQRLKDIASSGPASIDTLEFHPLHPLLMTAGPSSTINIYHVSPSSQTPNPLMTSLHIKGTPITTATFALSTNPTPDHTHKHHQKDPPHPPTETKIYLSARRRYFHTWSLTTGTLTKISQPLYQSRSAAANTSLTKSKKNLEIPTTERLILSPDSSYLAIIANTGSSGGVVHLLSATTHQPIAQVRVESLNSIADVAFYRDNSGFVAVGKNGEVSEYNIRERRVTGRWVDEGAVGTTTLALGGEIKDVKSVTRMMEMGNDRYIALGSTSGIVNIYDRREIMGHFAGALSASEEHVYRPKPLRTFDHLTTPISHLNFSGDVAGQLLVMASRWKKNALRLVHLPSCTVYRNWPTDKTPLGRISSVAISPDGGYLAVGNEAGKVRLWQIRD</sequence>
<dbReference type="PANTHER" id="PTHR18359">
    <property type="entry name" value="WD-REPEAT PROTEIN-RELATED"/>
    <property type="match status" value="1"/>
</dbReference>
<evidence type="ECO:0000313" key="9">
    <source>
        <dbReference type="EMBL" id="KAK5085819.1"/>
    </source>
</evidence>
<dbReference type="PROSITE" id="PS50082">
    <property type="entry name" value="WD_REPEATS_2"/>
    <property type="match status" value="1"/>
</dbReference>
<reference evidence="9 10" key="1">
    <citation type="submission" date="2023-08" db="EMBL/GenBank/DDBJ databases">
        <title>Black Yeasts Isolated from many extreme environments.</title>
        <authorList>
            <person name="Coleine C."/>
            <person name="Stajich J.E."/>
            <person name="Selbmann L."/>
        </authorList>
    </citation>
    <scope>NUCLEOTIDE SEQUENCE [LARGE SCALE GENOMIC DNA]</scope>
    <source>
        <strain evidence="9 10">CCFEE 5910</strain>
    </source>
</reference>
<dbReference type="GO" id="GO:0006364">
    <property type="term" value="P:rRNA processing"/>
    <property type="evidence" value="ECO:0007669"/>
    <property type="project" value="UniProtKB-KW"/>
</dbReference>
<dbReference type="GO" id="GO:0034388">
    <property type="term" value="C:Pwp2p-containing subcomplex of 90S preribosome"/>
    <property type="evidence" value="ECO:0007669"/>
    <property type="project" value="TreeGrafter"/>
</dbReference>
<protein>
    <submittedName>
        <fullName evidence="9">U3 snoRNP protein</fullName>
    </submittedName>
</protein>
<evidence type="ECO:0000313" key="10">
    <source>
        <dbReference type="Proteomes" id="UP001309876"/>
    </source>
</evidence>
<dbReference type="PROSITE" id="PS50294">
    <property type="entry name" value="WD_REPEATS_REGION"/>
    <property type="match status" value="1"/>
</dbReference>
<comment type="caution">
    <text evidence="9">The sequence shown here is derived from an EMBL/GenBank/DDBJ whole genome shotgun (WGS) entry which is preliminary data.</text>
</comment>
<dbReference type="Proteomes" id="UP001309876">
    <property type="component" value="Unassembled WGS sequence"/>
</dbReference>
<keyword evidence="3 7" id="KW-0853">WD repeat</keyword>
<feature type="region of interest" description="Disordered" evidence="8">
    <location>
        <begin position="176"/>
        <end position="203"/>
    </location>
</feature>
<dbReference type="InterPro" id="IPR045161">
    <property type="entry name" value="Utp18"/>
</dbReference>
<evidence type="ECO:0000256" key="6">
    <source>
        <dbReference type="ARBA" id="ARBA00025767"/>
    </source>
</evidence>
<name>A0AAN7T0B7_9EURO</name>
<dbReference type="InterPro" id="IPR036322">
    <property type="entry name" value="WD40_repeat_dom_sf"/>
</dbReference>